<dbReference type="Gene3D" id="3.40.50.300">
    <property type="entry name" value="P-loop containing nucleotide triphosphate hydrolases"/>
    <property type="match status" value="1"/>
</dbReference>
<dbReference type="RefSeq" id="WP_283759340.1">
    <property type="nucleotide sequence ID" value="NZ_JAQOSQ010000018.1"/>
</dbReference>
<name>A0ABT7C1W5_9CYAN</name>
<dbReference type="InterPro" id="IPR027417">
    <property type="entry name" value="P-loop_NTPase"/>
</dbReference>
<evidence type="ECO:0000313" key="2">
    <source>
        <dbReference type="EMBL" id="MDJ1184686.1"/>
    </source>
</evidence>
<dbReference type="PANTHER" id="PTHR12788:SF8">
    <property type="entry name" value="PROTEIN-TYROSINE SULFOTRANSFERASE"/>
    <property type="match status" value="1"/>
</dbReference>
<protein>
    <recommendedName>
        <fullName evidence="4">Sulfotransferase</fullName>
    </recommendedName>
</protein>
<dbReference type="Proteomes" id="UP001232992">
    <property type="component" value="Unassembled WGS sequence"/>
</dbReference>
<evidence type="ECO:0008006" key="4">
    <source>
        <dbReference type="Google" id="ProtNLM"/>
    </source>
</evidence>
<organism evidence="2 3">
    <name type="scientific">Roseofilum casamattae BLCC-M143</name>
    <dbReference type="NCBI Taxonomy" id="3022442"/>
    <lineage>
        <taxon>Bacteria</taxon>
        <taxon>Bacillati</taxon>
        <taxon>Cyanobacteriota</taxon>
        <taxon>Cyanophyceae</taxon>
        <taxon>Desertifilales</taxon>
        <taxon>Desertifilaceae</taxon>
        <taxon>Roseofilum</taxon>
        <taxon>Roseofilum casamattae</taxon>
    </lineage>
</organism>
<comment type="caution">
    <text evidence="2">The sequence shown here is derived from an EMBL/GenBank/DDBJ whole genome shotgun (WGS) entry which is preliminary data.</text>
</comment>
<gene>
    <name evidence="2" type="ORF">PMH09_15975</name>
</gene>
<proteinExistence type="predicted"/>
<reference evidence="2 3" key="1">
    <citation type="submission" date="2023-01" db="EMBL/GenBank/DDBJ databases">
        <title>Novel diversity within Roseofilum (Cyanobacteria; Desertifilaceae) from marine benthic mats with descriptions of four novel species.</title>
        <authorList>
            <person name="Wang Y."/>
            <person name="Berthold D.E."/>
            <person name="Hu J."/>
            <person name="Lefler F.W."/>
            <person name="Laughinghouse H.D. IV."/>
        </authorList>
    </citation>
    <scope>NUCLEOTIDE SEQUENCE [LARGE SCALE GENOMIC DNA]</scope>
    <source>
        <strain evidence="2 3">BLCC-M143</strain>
    </source>
</reference>
<keyword evidence="1" id="KW-0808">Transferase</keyword>
<dbReference type="InterPro" id="IPR026634">
    <property type="entry name" value="TPST-like"/>
</dbReference>
<evidence type="ECO:0000256" key="1">
    <source>
        <dbReference type="ARBA" id="ARBA00022679"/>
    </source>
</evidence>
<keyword evidence="3" id="KW-1185">Reference proteome</keyword>
<accession>A0ABT7C1W5</accession>
<dbReference type="SUPFAM" id="SSF52540">
    <property type="entry name" value="P-loop containing nucleoside triphosphate hydrolases"/>
    <property type="match status" value="1"/>
</dbReference>
<dbReference type="PANTHER" id="PTHR12788">
    <property type="entry name" value="PROTEIN-TYROSINE SULFOTRANSFERASE 2"/>
    <property type="match status" value="1"/>
</dbReference>
<dbReference type="EMBL" id="JAQOSQ010000018">
    <property type="protein sequence ID" value="MDJ1184686.1"/>
    <property type="molecule type" value="Genomic_DNA"/>
</dbReference>
<sequence length="289" mass="33511">MKKLYRNFLDRLELWNLAWLSLHGAWEERQTFSEINTYCMFLGYPRSGHSLVGGLIDAHPNAIVGNELNALKYIQNGFNRWQIYYLLLEYSRFFYDSSQCRVPAKNIPKGRAKYQVPNQYNGKFTTLTTIGDKRGGGTTRMLSTQPELLQYLRDEIALPIKFIHVVRNPYDNISTILRKNPSKTMQDAIDAYFILAETNEKLLKKIDNNDVFQIALESFIANPQGILEQLLSGFLNLPVTAQYLQDCSNIVFASPNKSRFQVDWNDDAIAQVQQRLEQISFLNHYSYDR</sequence>
<evidence type="ECO:0000313" key="3">
    <source>
        <dbReference type="Proteomes" id="UP001232992"/>
    </source>
</evidence>